<dbReference type="InterPro" id="IPR032675">
    <property type="entry name" value="LRR_dom_sf"/>
</dbReference>
<dbReference type="SUPFAM" id="SSF52047">
    <property type="entry name" value="RNI-like"/>
    <property type="match status" value="1"/>
</dbReference>
<feature type="domain" description="F-box" evidence="2">
    <location>
        <begin position="80"/>
        <end position="139"/>
    </location>
</feature>
<dbReference type="EMBL" id="CAAKMV010000172">
    <property type="protein sequence ID" value="VIO63003.1"/>
    <property type="molecule type" value="Genomic_DNA"/>
</dbReference>
<name>A0A4E9EJI3_GIBZA</name>
<dbReference type="PROSITE" id="PS50181">
    <property type="entry name" value="FBOX"/>
    <property type="match status" value="1"/>
</dbReference>
<dbReference type="Gene3D" id="3.80.10.10">
    <property type="entry name" value="Ribonuclease Inhibitor"/>
    <property type="match status" value="2"/>
</dbReference>
<dbReference type="InterPro" id="IPR001810">
    <property type="entry name" value="F-box_dom"/>
</dbReference>
<dbReference type="SUPFAM" id="SSF81383">
    <property type="entry name" value="F-box domain"/>
    <property type="match status" value="1"/>
</dbReference>
<protein>
    <recommendedName>
        <fullName evidence="2">F-box domain-containing protein</fullName>
    </recommendedName>
</protein>
<dbReference type="AlphaFoldDB" id="A0A4E9EJI3"/>
<accession>A0A4E9EJI3</accession>
<evidence type="ECO:0000313" key="3">
    <source>
        <dbReference type="EMBL" id="VIO63003.1"/>
    </source>
</evidence>
<gene>
    <name evidence="3" type="ORF">FUG_LOCUS510607</name>
</gene>
<evidence type="ECO:0000259" key="2">
    <source>
        <dbReference type="PROSITE" id="PS50181"/>
    </source>
</evidence>
<feature type="compositionally biased region" description="Basic residues" evidence="1">
    <location>
        <begin position="44"/>
        <end position="56"/>
    </location>
</feature>
<dbReference type="Pfam" id="PF00646">
    <property type="entry name" value="F-box"/>
    <property type="match status" value="1"/>
</dbReference>
<organism evidence="3">
    <name type="scientific">Gibberella zeae</name>
    <name type="common">Wheat head blight fungus</name>
    <name type="synonym">Fusarium graminearum</name>
    <dbReference type="NCBI Taxonomy" id="5518"/>
    <lineage>
        <taxon>Eukaryota</taxon>
        <taxon>Fungi</taxon>
        <taxon>Dikarya</taxon>
        <taxon>Ascomycota</taxon>
        <taxon>Pezizomycotina</taxon>
        <taxon>Sordariomycetes</taxon>
        <taxon>Hypocreomycetidae</taxon>
        <taxon>Hypocreales</taxon>
        <taxon>Nectriaceae</taxon>
        <taxon>Fusarium</taxon>
    </lineage>
</organism>
<feature type="region of interest" description="Disordered" evidence="1">
    <location>
        <begin position="13"/>
        <end position="82"/>
    </location>
</feature>
<dbReference type="InterPro" id="IPR036047">
    <property type="entry name" value="F-box-like_dom_sf"/>
</dbReference>
<reference evidence="3" key="1">
    <citation type="submission" date="2019-04" db="EMBL/GenBank/DDBJ databases">
        <authorList>
            <person name="Melise S."/>
            <person name="Noan J."/>
            <person name="Okalmin O."/>
        </authorList>
    </citation>
    <scope>NUCLEOTIDE SEQUENCE</scope>
    <source>
        <strain evidence="3">FN9</strain>
    </source>
</reference>
<sequence length="645" mass="73252">MTPRRSLRIANKLAAAGSNQAYADPPRLGKRKTRGSNDDESSRAKKKAPIKKAKSKKVQDQTKTPDLVNDEQQPVPPAPKDALASLPTEIQIQILSNIVPKHLMSFARTSKRNYALVVSIVNKSIAVRASDDEYVYKVISRLEPFLSINQKRKLWKEGRCRSQQIKFHGLLAPDVVPLGAQCVRQMTVGLIGRAVKHRQNVMRKLEEVLKNLSNLEVLDTTELSHWHRRSMAYSIGALKSLKALRIHYHCADLTPRCSNIAPMSQLRDLKHLSISTNECQCITPVSRDETLQSIILNSSSTLESLEVYPLKWDSSIHADREGQVLVRNQDVIDDGFSALKSLVLYGHSARTINGTDFQSNDGTYFSSIASKVNFLQLRKLHLGRLEVGQVKFFKSLEKSFCSAERRDIQLRELTLDMHPELQGRDAYETEMDAMYRFIASFGTLTSLEIYDHNRFPHCRRNNPGLSEQLQEAIIVHSGLESLRLRYSETGEEVPFFSTPDIETFTKNLSELRVLEVMVRDNDIVGIVKAFSYTKDLESLTCGSPGTRDRRVDMGAIPFCEELMIAFLDLAKDNNEFVWEKTYRLKQLSVDHLHVEVGSDLKRHLTMLRTFNSDDRSVCIREKFGYLGPPLWEGSSEWASQIMKSV</sequence>
<evidence type="ECO:0000256" key="1">
    <source>
        <dbReference type="SAM" id="MobiDB-lite"/>
    </source>
</evidence>
<dbReference type="CDD" id="cd09917">
    <property type="entry name" value="F-box_SF"/>
    <property type="match status" value="1"/>
</dbReference>
<proteinExistence type="predicted"/>